<reference evidence="1" key="1">
    <citation type="submission" date="2021-06" db="EMBL/GenBank/DDBJ databases">
        <authorList>
            <person name="Kallberg Y."/>
            <person name="Tangrot J."/>
            <person name="Rosling A."/>
        </authorList>
    </citation>
    <scope>NUCLEOTIDE SEQUENCE</scope>
    <source>
        <strain evidence="1">MA453B</strain>
    </source>
</reference>
<dbReference type="Proteomes" id="UP000789405">
    <property type="component" value="Unassembled WGS sequence"/>
</dbReference>
<name>A0A9N9CQU6_9GLOM</name>
<sequence>MYQINQINSIKPLKLSLYNVVFTQNVIVCLYSNNNLNAFKLVYHNPKIKNDFSKQPQMILKRSLNQDTRIAAFENPDQSVKSDRGFLKRGEFSEKINKVIEGREPEKYFLLVGEQETGKTALILNTMKKIKECDVVYIKAHLKIKIFKDRLGKALQYTYREDYFGQTFSKEAPERNNC</sequence>
<gene>
    <name evidence="1" type="ORF">DERYTH_LOCUS8017</name>
</gene>
<evidence type="ECO:0000313" key="1">
    <source>
        <dbReference type="EMBL" id="CAG8608608.1"/>
    </source>
</evidence>
<evidence type="ECO:0000313" key="2">
    <source>
        <dbReference type="Proteomes" id="UP000789405"/>
    </source>
</evidence>
<dbReference type="PANTHER" id="PTHR36168:SF1">
    <property type="entry name" value="ORC1-LIKE AAA ATPASE DOMAIN-CONTAINING PROTEIN"/>
    <property type="match status" value="1"/>
</dbReference>
<dbReference type="OrthoDB" id="511599at2759"/>
<comment type="caution">
    <text evidence="1">The sequence shown here is derived from an EMBL/GenBank/DDBJ whole genome shotgun (WGS) entry which is preliminary data.</text>
</comment>
<dbReference type="AlphaFoldDB" id="A0A9N9CQU6"/>
<protein>
    <submittedName>
        <fullName evidence="1">16397_t:CDS:1</fullName>
    </submittedName>
</protein>
<keyword evidence="2" id="KW-1185">Reference proteome</keyword>
<organism evidence="1 2">
    <name type="scientific">Dentiscutata erythropus</name>
    <dbReference type="NCBI Taxonomy" id="1348616"/>
    <lineage>
        <taxon>Eukaryota</taxon>
        <taxon>Fungi</taxon>
        <taxon>Fungi incertae sedis</taxon>
        <taxon>Mucoromycota</taxon>
        <taxon>Glomeromycotina</taxon>
        <taxon>Glomeromycetes</taxon>
        <taxon>Diversisporales</taxon>
        <taxon>Gigasporaceae</taxon>
        <taxon>Dentiscutata</taxon>
    </lineage>
</organism>
<dbReference type="EMBL" id="CAJVPY010004042">
    <property type="protein sequence ID" value="CAG8608608.1"/>
    <property type="molecule type" value="Genomic_DNA"/>
</dbReference>
<dbReference type="PANTHER" id="PTHR36168">
    <property type="entry name" value="CHROMOSOME 1, WHOLE GENOME SHOTGUN SEQUENCE"/>
    <property type="match status" value="1"/>
</dbReference>
<accession>A0A9N9CQU6</accession>
<proteinExistence type="predicted"/>